<comment type="similarity">
    <text evidence="2">Belongs to the nitroreductase family.</text>
</comment>
<feature type="domain" description="Nitroreductase" evidence="8">
    <location>
        <begin position="13"/>
        <end position="176"/>
    </location>
</feature>
<keyword evidence="7" id="KW-0520">NAD</keyword>
<evidence type="ECO:0000313" key="10">
    <source>
        <dbReference type="Proteomes" id="UP000007360"/>
    </source>
</evidence>
<dbReference type="Proteomes" id="UP000007360">
    <property type="component" value="Unassembled WGS sequence"/>
</dbReference>
<dbReference type="PANTHER" id="PTHR23026">
    <property type="entry name" value="NADPH NITROREDUCTASE"/>
    <property type="match status" value="1"/>
</dbReference>
<evidence type="ECO:0000259" key="8">
    <source>
        <dbReference type="Pfam" id="PF00881"/>
    </source>
</evidence>
<gene>
    <name evidence="9" type="ORF">A994_00210</name>
</gene>
<accession>K2R5Y0</accession>
<dbReference type="PIRSF" id="PIRSF000232">
    <property type="entry name" value="YdjA"/>
    <property type="match status" value="1"/>
</dbReference>
<evidence type="ECO:0000256" key="3">
    <source>
        <dbReference type="ARBA" id="ARBA00022630"/>
    </source>
</evidence>
<dbReference type="PATRIC" id="fig|1204725.3.peg.41"/>
<dbReference type="InterPro" id="IPR026021">
    <property type="entry name" value="YdjA-like"/>
</dbReference>
<keyword evidence="4" id="KW-0288">FMN</keyword>
<organism evidence="9 10">
    <name type="scientific">Methanobacterium formicicum (strain DSM 3637 / PP1)</name>
    <dbReference type="NCBI Taxonomy" id="1204725"/>
    <lineage>
        <taxon>Archaea</taxon>
        <taxon>Methanobacteriati</taxon>
        <taxon>Methanobacteriota</taxon>
        <taxon>Methanomada group</taxon>
        <taxon>Methanobacteria</taxon>
        <taxon>Methanobacteriales</taxon>
        <taxon>Methanobacteriaceae</taxon>
        <taxon>Methanobacterium</taxon>
    </lineage>
</organism>
<dbReference type="PANTHER" id="PTHR23026:SF123">
    <property type="entry name" value="NAD(P)H NITROREDUCTASE RV3131-RELATED"/>
    <property type="match status" value="1"/>
</dbReference>
<keyword evidence="6" id="KW-0560">Oxidoreductase</keyword>
<evidence type="ECO:0000256" key="4">
    <source>
        <dbReference type="ARBA" id="ARBA00022643"/>
    </source>
</evidence>
<dbReference type="SUPFAM" id="SSF55469">
    <property type="entry name" value="FMN-dependent nitroreductase-like"/>
    <property type="match status" value="1"/>
</dbReference>
<dbReference type="RefSeq" id="WP_004029216.1">
    <property type="nucleotide sequence ID" value="NZ_AMPO01000001.1"/>
</dbReference>
<dbReference type="GO" id="GO:0016491">
    <property type="term" value="F:oxidoreductase activity"/>
    <property type="evidence" value="ECO:0007669"/>
    <property type="project" value="UniProtKB-KW"/>
</dbReference>
<sequence length="198" mass="22420">MREMIDMEFFDLIKNRRSIRRYKSQSVHKEDILKILDAANWAPSAMNRQPWEFLVISGELLKPLGNSYKGVIEEFISKMENDSEIISSEKFVKFAAHFGGAPVVIVVLAETNEDPREQKAFLESASAAMENLVLAAGDMGLGTCWMTGPLRDESNLRRILDISPDKEIVAVTPLGYPDETPHPTPRTEVKNKIKWIGW</sequence>
<name>K2R5Y0_METFP</name>
<dbReference type="EMBL" id="AMPO01000001">
    <property type="protein sequence ID" value="EKF86662.1"/>
    <property type="molecule type" value="Genomic_DNA"/>
</dbReference>
<dbReference type="InterPro" id="IPR000415">
    <property type="entry name" value="Nitroreductase-like"/>
</dbReference>
<protein>
    <submittedName>
        <fullName evidence="9">Nitroreductase</fullName>
    </submittedName>
</protein>
<keyword evidence="5" id="KW-0521">NADP</keyword>
<dbReference type="Gene3D" id="3.40.109.10">
    <property type="entry name" value="NADH Oxidase"/>
    <property type="match status" value="1"/>
</dbReference>
<evidence type="ECO:0000313" key="9">
    <source>
        <dbReference type="EMBL" id="EKF86662.1"/>
    </source>
</evidence>
<evidence type="ECO:0000256" key="5">
    <source>
        <dbReference type="ARBA" id="ARBA00022857"/>
    </source>
</evidence>
<dbReference type="InterPro" id="IPR050627">
    <property type="entry name" value="Nitroreductase/BluB"/>
</dbReference>
<comment type="caution">
    <text evidence="9">The sequence shown here is derived from an EMBL/GenBank/DDBJ whole genome shotgun (WGS) entry which is preliminary data.</text>
</comment>
<keyword evidence="10" id="KW-1185">Reference proteome</keyword>
<keyword evidence="3" id="KW-0285">Flavoprotein</keyword>
<reference evidence="9 10" key="1">
    <citation type="journal article" date="2012" name="J. Bacteriol.">
        <title>Draft genome sequence of Methanobacterium formicicum DSM 3637, an archaebacterium isolated from the methane producer amoeba Pelomyxa palustris.</title>
        <authorList>
            <person name="Gutierrez G."/>
        </authorList>
    </citation>
    <scope>NUCLEOTIDE SEQUENCE [LARGE SCALE GENOMIC DNA]</scope>
    <source>
        <strain evidence="10">DSM 3637 / PP1</strain>
    </source>
</reference>
<dbReference type="CDD" id="cd20610">
    <property type="entry name" value="nitroreductase"/>
    <property type="match status" value="1"/>
</dbReference>
<comment type="cofactor">
    <cofactor evidence="1">
        <name>FMN</name>
        <dbReference type="ChEBI" id="CHEBI:58210"/>
    </cofactor>
</comment>
<evidence type="ECO:0000256" key="1">
    <source>
        <dbReference type="ARBA" id="ARBA00001917"/>
    </source>
</evidence>
<dbReference type="AlphaFoldDB" id="K2R5Y0"/>
<proteinExistence type="inferred from homology"/>
<evidence type="ECO:0000256" key="7">
    <source>
        <dbReference type="ARBA" id="ARBA00023027"/>
    </source>
</evidence>
<evidence type="ECO:0000256" key="6">
    <source>
        <dbReference type="ARBA" id="ARBA00023002"/>
    </source>
</evidence>
<evidence type="ECO:0000256" key="2">
    <source>
        <dbReference type="ARBA" id="ARBA00007118"/>
    </source>
</evidence>
<dbReference type="InterPro" id="IPR029479">
    <property type="entry name" value="Nitroreductase"/>
</dbReference>
<dbReference type="OrthoDB" id="287850at2157"/>
<dbReference type="Pfam" id="PF00881">
    <property type="entry name" value="Nitroreductase"/>
    <property type="match status" value="1"/>
</dbReference>